<protein>
    <submittedName>
        <fullName evidence="2">Uncharacterized protein</fullName>
    </submittedName>
</protein>
<feature type="compositionally biased region" description="Basic and acidic residues" evidence="1">
    <location>
        <begin position="83"/>
        <end position="98"/>
    </location>
</feature>
<dbReference type="EMBL" id="BLXT01002298">
    <property type="protein sequence ID" value="GFN92742.1"/>
    <property type="molecule type" value="Genomic_DNA"/>
</dbReference>
<dbReference type="Proteomes" id="UP000735302">
    <property type="component" value="Unassembled WGS sequence"/>
</dbReference>
<accession>A0AAV3ZDS4</accession>
<evidence type="ECO:0000313" key="2">
    <source>
        <dbReference type="EMBL" id="GFN92742.1"/>
    </source>
</evidence>
<name>A0AAV3ZDS4_9GAST</name>
<reference evidence="2 3" key="1">
    <citation type="journal article" date="2021" name="Elife">
        <title>Chloroplast acquisition without the gene transfer in kleptoplastic sea slugs, Plakobranchus ocellatus.</title>
        <authorList>
            <person name="Maeda T."/>
            <person name="Takahashi S."/>
            <person name="Yoshida T."/>
            <person name="Shimamura S."/>
            <person name="Takaki Y."/>
            <person name="Nagai Y."/>
            <person name="Toyoda A."/>
            <person name="Suzuki Y."/>
            <person name="Arimoto A."/>
            <person name="Ishii H."/>
            <person name="Satoh N."/>
            <person name="Nishiyama T."/>
            <person name="Hasebe M."/>
            <person name="Maruyama T."/>
            <person name="Minagawa J."/>
            <person name="Obokata J."/>
            <person name="Shigenobu S."/>
        </authorList>
    </citation>
    <scope>NUCLEOTIDE SEQUENCE [LARGE SCALE GENOMIC DNA]</scope>
</reference>
<dbReference type="AlphaFoldDB" id="A0AAV3ZDS4"/>
<comment type="caution">
    <text evidence="2">The sequence shown here is derived from an EMBL/GenBank/DDBJ whole genome shotgun (WGS) entry which is preliminary data.</text>
</comment>
<evidence type="ECO:0000313" key="3">
    <source>
        <dbReference type="Proteomes" id="UP000735302"/>
    </source>
</evidence>
<gene>
    <name evidence="2" type="ORF">PoB_001924800</name>
</gene>
<proteinExistence type="predicted"/>
<evidence type="ECO:0000256" key="1">
    <source>
        <dbReference type="SAM" id="MobiDB-lite"/>
    </source>
</evidence>
<organism evidence="2 3">
    <name type="scientific">Plakobranchus ocellatus</name>
    <dbReference type="NCBI Taxonomy" id="259542"/>
    <lineage>
        <taxon>Eukaryota</taxon>
        <taxon>Metazoa</taxon>
        <taxon>Spiralia</taxon>
        <taxon>Lophotrochozoa</taxon>
        <taxon>Mollusca</taxon>
        <taxon>Gastropoda</taxon>
        <taxon>Heterobranchia</taxon>
        <taxon>Euthyneura</taxon>
        <taxon>Panpulmonata</taxon>
        <taxon>Sacoglossa</taxon>
        <taxon>Placobranchoidea</taxon>
        <taxon>Plakobranchidae</taxon>
        <taxon>Plakobranchus</taxon>
    </lineage>
</organism>
<sequence>MRRMWQRKKTTIKEWEGENASSFLACGPFMFTWPRLWPLHVHLAPFVAPASVSSSGCAFFQRLFVKEEEKQVSCRKRDYQLKKKMEKEEERGNKEGRRGIRRRRRRR</sequence>
<feature type="region of interest" description="Disordered" evidence="1">
    <location>
        <begin position="83"/>
        <end position="107"/>
    </location>
</feature>
<keyword evidence="3" id="KW-1185">Reference proteome</keyword>